<feature type="transmembrane region" description="Helical" evidence="1">
    <location>
        <begin position="101"/>
        <end position="123"/>
    </location>
</feature>
<sequence>MTMTEQFNDWFIRYNLLYKKRYTKHQKQRFLQSFVSDLLSIRKDVEIRKDKQDKNSFHIVVGDLKKAKHVIATYYDTPAIYQGDYYVFSVEKQKKQTTNTLMGLSLIMLILGILFTYFIGIPVFEKGGISYQTILLVLFYFVFFYIFGQVTRGWPEKNNLIRNTSSLLYMLNFIKENSDPTLAFVFYDHGCQGDTSTKKVRKKLNLNSQRLTILDSVGAEGELVRVVRNDDKKTKIPTIIAKEWDANFEYLTVMTHSTKVWKELVLKKQTLKEKELNYENYQNLDDFFN</sequence>
<evidence type="ECO:0000313" key="3">
    <source>
        <dbReference type="Proteomes" id="UP000664701"/>
    </source>
</evidence>
<keyword evidence="1" id="KW-0812">Transmembrane</keyword>
<reference evidence="2 3" key="1">
    <citation type="submission" date="2021-03" db="EMBL/GenBank/DDBJ databases">
        <authorList>
            <person name="Gilmore M.S."/>
            <person name="Schwartzman J."/>
            <person name="Van Tyne D."/>
            <person name="Martin M."/>
            <person name="Earl A.M."/>
            <person name="Manson A.L."/>
            <person name="Straub T."/>
            <person name="Salamzade R."/>
            <person name="Saavedra J."/>
            <person name="Lebreton F."/>
            <person name="Prichula J."/>
            <person name="Schaufler K."/>
            <person name="Gaca A."/>
            <person name="Sgardioli B."/>
            <person name="Wagenaar J."/>
            <person name="Strong T."/>
        </authorList>
    </citation>
    <scope>NUCLEOTIDE SEQUENCE [LARGE SCALE GENOMIC DNA]</scope>
    <source>
        <strain evidence="2 3">DIV2402</strain>
    </source>
</reference>
<keyword evidence="3" id="KW-1185">Reference proteome</keyword>
<proteinExistence type="predicted"/>
<feature type="transmembrane region" description="Helical" evidence="1">
    <location>
        <begin position="129"/>
        <end position="147"/>
    </location>
</feature>
<dbReference type="RefSeq" id="WP_207942138.1">
    <property type="nucleotide sequence ID" value="NZ_CP147251.1"/>
</dbReference>
<name>A0ABZ2SWF3_9ENTE</name>
<reference evidence="2 3" key="2">
    <citation type="submission" date="2024-03" db="EMBL/GenBank/DDBJ databases">
        <title>The Genome Sequence of Enterococcus sp. DIV2402.</title>
        <authorList>
            <consortium name="The Broad Institute Genomics Platform"/>
            <consortium name="The Broad Institute Microbial Omics Core"/>
            <consortium name="The Broad Institute Genomic Center for Infectious Diseases"/>
            <person name="Earl A."/>
            <person name="Manson A."/>
            <person name="Gilmore M."/>
            <person name="Schwartman J."/>
            <person name="Shea T."/>
            <person name="Abouelleil A."/>
            <person name="Cao P."/>
            <person name="Chapman S."/>
            <person name="Cusick C."/>
            <person name="Young S."/>
            <person name="Neafsey D."/>
            <person name="Nusbaum C."/>
            <person name="Birren B."/>
        </authorList>
    </citation>
    <scope>NUCLEOTIDE SEQUENCE [LARGE SCALE GENOMIC DNA]</scope>
    <source>
        <strain evidence="2 3">DIV2402</strain>
    </source>
</reference>
<protein>
    <submittedName>
        <fullName evidence="2">Uncharacterized protein</fullName>
    </submittedName>
</protein>
<evidence type="ECO:0000313" key="2">
    <source>
        <dbReference type="EMBL" id="WYJ78274.1"/>
    </source>
</evidence>
<keyword evidence="1" id="KW-1133">Transmembrane helix</keyword>
<dbReference type="EMBL" id="CP147251">
    <property type="protein sequence ID" value="WYJ78274.1"/>
    <property type="molecule type" value="Genomic_DNA"/>
</dbReference>
<gene>
    <name evidence="2" type="ORF">DOK78_002931</name>
</gene>
<organism evidence="2 3">
    <name type="scientific">Candidatus Enterococcus lowellii</name>
    <dbReference type="NCBI Taxonomy" id="2230877"/>
    <lineage>
        <taxon>Bacteria</taxon>
        <taxon>Bacillati</taxon>
        <taxon>Bacillota</taxon>
        <taxon>Bacilli</taxon>
        <taxon>Lactobacillales</taxon>
        <taxon>Enterococcaceae</taxon>
        <taxon>Enterococcus</taxon>
    </lineage>
</organism>
<evidence type="ECO:0000256" key="1">
    <source>
        <dbReference type="SAM" id="Phobius"/>
    </source>
</evidence>
<dbReference type="Proteomes" id="UP000664701">
    <property type="component" value="Chromosome"/>
</dbReference>
<accession>A0ABZ2SWF3</accession>
<keyword evidence="1" id="KW-0472">Membrane</keyword>